<feature type="transmembrane region" description="Helical" evidence="1">
    <location>
        <begin position="6"/>
        <end position="25"/>
    </location>
</feature>
<organism evidence="2 3">
    <name type="scientific">Candidatus Roizmanbacteria bacterium GW2011_GWA2_37_7</name>
    <dbReference type="NCBI Taxonomy" id="1618481"/>
    <lineage>
        <taxon>Bacteria</taxon>
        <taxon>Candidatus Roizmaniibacteriota</taxon>
    </lineage>
</organism>
<keyword evidence="1" id="KW-0812">Transmembrane</keyword>
<reference evidence="2 3" key="1">
    <citation type="journal article" date="2015" name="Nature">
        <title>rRNA introns, odd ribosomes, and small enigmatic genomes across a large radiation of phyla.</title>
        <authorList>
            <person name="Brown C.T."/>
            <person name="Hug L.A."/>
            <person name="Thomas B.C."/>
            <person name="Sharon I."/>
            <person name="Castelle C.J."/>
            <person name="Singh A."/>
            <person name="Wilkins M.J."/>
            <person name="Williams K.H."/>
            <person name="Banfield J.F."/>
        </authorList>
    </citation>
    <scope>NUCLEOTIDE SEQUENCE [LARGE SCALE GENOMIC DNA]</scope>
</reference>
<dbReference type="STRING" id="1618481.US54_C0013G0005"/>
<feature type="transmembrane region" description="Helical" evidence="1">
    <location>
        <begin position="236"/>
        <end position="260"/>
    </location>
</feature>
<accession>A0A0G0H810</accession>
<protein>
    <submittedName>
        <fullName evidence="2">Uncharacterized protein</fullName>
    </submittedName>
</protein>
<sequence>MNITIENLTFLLTLLALYFAYYQWVKTAREKRNHLLKVLKVQLDCLGPWMGSTGSGYGEELTEEQKFDNANPFKLIYETSSEALITLNMLDNITNVEEETIGELNQLYYDLVRIKNIQAFRNGYILSDIDTSNALAKKIKDYLCNNQIKSFIKFVKTVGEENEKIMLERLVRYGKILHCEVIGNKDRAARQHWEKLQGWVKKELVPKNDYIFNIITFVFLLGTAYGLNLFHYSNIYFWLAIFLIELFISMSNGALDWTLLKYKYKRSI</sequence>
<evidence type="ECO:0000313" key="3">
    <source>
        <dbReference type="Proteomes" id="UP000034471"/>
    </source>
</evidence>
<gene>
    <name evidence="2" type="ORF">US54_C0013G0005</name>
</gene>
<dbReference type="EMBL" id="LBTJ01000013">
    <property type="protein sequence ID" value="KKQ38277.1"/>
    <property type="molecule type" value="Genomic_DNA"/>
</dbReference>
<evidence type="ECO:0000256" key="1">
    <source>
        <dbReference type="SAM" id="Phobius"/>
    </source>
</evidence>
<dbReference type="Proteomes" id="UP000034471">
    <property type="component" value="Unassembled WGS sequence"/>
</dbReference>
<comment type="caution">
    <text evidence="2">The sequence shown here is derived from an EMBL/GenBank/DDBJ whole genome shotgun (WGS) entry which is preliminary data.</text>
</comment>
<name>A0A0G0H810_9BACT</name>
<dbReference type="AlphaFoldDB" id="A0A0G0H810"/>
<evidence type="ECO:0000313" key="2">
    <source>
        <dbReference type="EMBL" id="KKQ38277.1"/>
    </source>
</evidence>
<keyword evidence="1" id="KW-0472">Membrane</keyword>
<feature type="transmembrane region" description="Helical" evidence="1">
    <location>
        <begin position="210"/>
        <end position="230"/>
    </location>
</feature>
<keyword evidence="1" id="KW-1133">Transmembrane helix</keyword>
<proteinExistence type="predicted"/>